<sequence length="464" mass="53586">MDLIDNENDVYNYDRSFFFNLLDSTKFGSKFKFVQDKQGLIVCPLEVLSQSREPSNHDELIERHLFLPSPYLKNQFIPISDPLIITPSYYLTLNDSDPPSVLIFANGLTVCHYLKLLSIQEAYNDQNEVYKILIVNKEINAKMESEAKHDRRHSKLASSDHGILKVSSVQEVCTFGQCIDFMHNTVCLVNDYSASTGMLRIQKKCLGDQYLEEIDLFKKTYIILDSHLDECVENMQKVYEKYVHLFFKSFELELKFKARSNDLSSFQQLDLIVLVSCEVSIIGCLFGKIWPCIVRLNAEKDSDLLVKFCVLRSKLCLEEYGQSNKWVVLCAHFFQLEKELFQINFKSVLKEVKKLAYLNNPFEKQQCLRISVDLLGNEMTILSQKNGKSNFVLTSEILIPLMAFILLLTDIKCFKSIFNFSSQAKESGLLAKFKCHKSYSITYLDELSYFMTTFKAALNLIENS</sequence>
<reference evidence="2 3" key="1">
    <citation type="journal article" date="2018" name="Sci. Rep.">
        <title>Genomic signatures of local adaptation to the degree of environmental predictability in rotifers.</title>
        <authorList>
            <person name="Franch-Gras L."/>
            <person name="Hahn C."/>
            <person name="Garcia-Roger E.M."/>
            <person name="Carmona M.J."/>
            <person name="Serra M."/>
            <person name="Gomez A."/>
        </authorList>
    </citation>
    <scope>NUCLEOTIDE SEQUENCE [LARGE SCALE GENOMIC DNA]</scope>
    <source>
        <strain evidence="2">HYR1</strain>
    </source>
</reference>
<name>A0A3M7SUC3_BRAPC</name>
<dbReference type="InterPro" id="IPR003123">
    <property type="entry name" value="VPS9"/>
</dbReference>
<dbReference type="SUPFAM" id="SSF109993">
    <property type="entry name" value="VPS9 domain"/>
    <property type="match status" value="1"/>
</dbReference>
<gene>
    <name evidence="2" type="ORF">BpHYR1_048843</name>
</gene>
<evidence type="ECO:0000259" key="1">
    <source>
        <dbReference type="PROSITE" id="PS51205"/>
    </source>
</evidence>
<organism evidence="2 3">
    <name type="scientific">Brachionus plicatilis</name>
    <name type="common">Marine rotifer</name>
    <name type="synonym">Brachionus muelleri</name>
    <dbReference type="NCBI Taxonomy" id="10195"/>
    <lineage>
        <taxon>Eukaryota</taxon>
        <taxon>Metazoa</taxon>
        <taxon>Spiralia</taxon>
        <taxon>Gnathifera</taxon>
        <taxon>Rotifera</taxon>
        <taxon>Eurotatoria</taxon>
        <taxon>Monogononta</taxon>
        <taxon>Pseudotrocha</taxon>
        <taxon>Ploima</taxon>
        <taxon>Brachionidae</taxon>
        <taxon>Brachionus</taxon>
    </lineage>
</organism>
<comment type="caution">
    <text evidence="2">The sequence shown here is derived from an EMBL/GenBank/DDBJ whole genome shotgun (WGS) entry which is preliminary data.</text>
</comment>
<evidence type="ECO:0000313" key="3">
    <source>
        <dbReference type="Proteomes" id="UP000276133"/>
    </source>
</evidence>
<proteinExistence type="predicted"/>
<dbReference type="Proteomes" id="UP000276133">
    <property type="component" value="Unassembled WGS sequence"/>
</dbReference>
<dbReference type="PROSITE" id="PS51205">
    <property type="entry name" value="VPS9"/>
    <property type="match status" value="1"/>
</dbReference>
<feature type="domain" description="VPS9" evidence="1">
    <location>
        <begin position="298"/>
        <end position="464"/>
    </location>
</feature>
<dbReference type="EMBL" id="REGN01000764">
    <property type="protein sequence ID" value="RNA39302.1"/>
    <property type="molecule type" value="Genomic_DNA"/>
</dbReference>
<dbReference type="OrthoDB" id="411646at2759"/>
<accession>A0A3M7SUC3</accession>
<dbReference type="InterPro" id="IPR037191">
    <property type="entry name" value="VPS9_dom_sf"/>
</dbReference>
<protein>
    <submittedName>
        <fullName evidence="2">Telomerase-binding EST1A-like</fullName>
    </submittedName>
</protein>
<keyword evidence="3" id="KW-1185">Reference proteome</keyword>
<dbReference type="Gene3D" id="1.20.1050.80">
    <property type="entry name" value="VPS9 domain"/>
    <property type="match status" value="1"/>
</dbReference>
<evidence type="ECO:0000313" key="2">
    <source>
        <dbReference type="EMBL" id="RNA39302.1"/>
    </source>
</evidence>
<dbReference type="AlphaFoldDB" id="A0A3M7SUC3"/>